<name>A0ABV7BX41_9PROT</name>
<dbReference type="InterPro" id="IPR001764">
    <property type="entry name" value="Glyco_hydro_3_N"/>
</dbReference>
<dbReference type="RefSeq" id="WP_216838250.1">
    <property type="nucleotide sequence ID" value="NZ_JAFNJS010000006.1"/>
</dbReference>
<dbReference type="NCBIfam" id="NF003740">
    <property type="entry name" value="PRK05337.1"/>
    <property type="match status" value="1"/>
</dbReference>
<keyword evidence="4" id="KW-0378">Hydrolase</keyword>
<proteinExistence type="inferred from homology"/>
<gene>
    <name evidence="4" type="primary">nagZ</name>
    <name evidence="4" type="ORF">ACFOD3_19885</name>
</gene>
<evidence type="ECO:0000313" key="4">
    <source>
        <dbReference type="EMBL" id="MFC3002172.1"/>
    </source>
</evidence>
<keyword evidence="2 4" id="KW-0326">Glycosidase</keyword>
<evidence type="ECO:0000259" key="3">
    <source>
        <dbReference type="Pfam" id="PF00933"/>
    </source>
</evidence>
<organism evidence="4 5">
    <name type="scientific">Falsiroseomonas tokyonensis</name>
    <dbReference type="NCBI Taxonomy" id="430521"/>
    <lineage>
        <taxon>Bacteria</taxon>
        <taxon>Pseudomonadati</taxon>
        <taxon>Pseudomonadota</taxon>
        <taxon>Alphaproteobacteria</taxon>
        <taxon>Acetobacterales</taxon>
        <taxon>Roseomonadaceae</taxon>
        <taxon>Falsiroseomonas</taxon>
    </lineage>
</organism>
<sequence>MTPKAAIIGIAGTTLSAEEAALFRRHRPAGAILFRRNVESPAQVTALTAALRQELGEAAPILVDQEGGRVARLRPPHWPDFPAAALFEDAPAMAAEANATLLGMECAVLGLDVVCAPVLDLRLPGAHGVIGDRAFSADPAEVARLGAAWVRGLQQAGCIPVIKHIPGHGRAEVDSHDSLPRVTADRARLAADIAPFRALSAADGGAGLWAMTAHILYTALDPALPATLSPGLIRDVIRGEIGFDGVLVSDDLAMGAMAGLSNDLAGATMAAGCDLALHCTGVLAETAALLEACPPLADSGARRMQAARDAMLAARRVVEPDLLAQIRDRLLATRSFVTRPALA</sequence>
<comment type="similarity">
    <text evidence="1">Belongs to the glycosyl hydrolase 3 family.</text>
</comment>
<feature type="domain" description="Glycoside hydrolase family 3 N-terminal" evidence="3">
    <location>
        <begin position="15"/>
        <end position="309"/>
    </location>
</feature>
<evidence type="ECO:0000313" key="5">
    <source>
        <dbReference type="Proteomes" id="UP001595420"/>
    </source>
</evidence>
<dbReference type="PROSITE" id="PS00775">
    <property type="entry name" value="GLYCOSYL_HYDROL_F3"/>
    <property type="match status" value="1"/>
</dbReference>
<dbReference type="InterPro" id="IPR050226">
    <property type="entry name" value="NagZ_Beta-hexosaminidase"/>
</dbReference>
<dbReference type="EC" id="3.2.1.52" evidence="4"/>
<dbReference type="Proteomes" id="UP001595420">
    <property type="component" value="Unassembled WGS sequence"/>
</dbReference>
<dbReference type="Pfam" id="PF00933">
    <property type="entry name" value="Glyco_hydro_3"/>
    <property type="match status" value="1"/>
</dbReference>
<comment type="caution">
    <text evidence="4">The sequence shown here is derived from an EMBL/GenBank/DDBJ whole genome shotgun (WGS) entry which is preliminary data.</text>
</comment>
<evidence type="ECO:0000256" key="2">
    <source>
        <dbReference type="ARBA" id="ARBA00023295"/>
    </source>
</evidence>
<reference evidence="5" key="1">
    <citation type="journal article" date="2019" name="Int. J. Syst. Evol. Microbiol.">
        <title>The Global Catalogue of Microorganisms (GCM) 10K type strain sequencing project: providing services to taxonomists for standard genome sequencing and annotation.</title>
        <authorList>
            <consortium name="The Broad Institute Genomics Platform"/>
            <consortium name="The Broad Institute Genome Sequencing Center for Infectious Disease"/>
            <person name="Wu L."/>
            <person name="Ma J."/>
        </authorList>
    </citation>
    <scope>NUCLEOTIDE SEQUENCE [LARGE SCALE GENOMIC DNA]</scope>
    <source>
        <strain evidence="5">CGMCC 1.16855</strain>
    </source>
</reference>
<dbReference type="GO" id="GO:0004563">
    <property type="term" value="F:beta-N-acetylhexosaminidase activity"/>
    <property type="evidence" value="ECO:0007669"/>
    <property type="project" value="UniProtKB-EC"/>
</dbReference>
<dbReference type="EMBL" id="JBHRSB010000006">
    <property type="protein sequence ID" value="MFC3002172.1"/>
    <property type="molecule type" value="Genomic_DNA"/>
</dbReference>
<evidence type="ECO:0000256" key="1">
    <source>
        <dbReference type="ARBA" id="ARBA00005336"/>
    </source>
</evidence>
<dbReference type="InterPro" id="IPR019800">
    <property type="entry name" value="Glyco_hydro_3_AS"/>
</dbReference>
<keyword evidence="5" id="KW-1185">Reference proteome</keyword>
<accession>A0ABV7BX41</accession>
<dbReference type="PANTHER" id="PTHR30480:SF13">
    <property type="entry name" value="BETA-HEXOSAMINIDASE"/>
    <property type="match status" value="1"/>
</dbReference>
<protein>
    <submittedName>
        <fullName evidence="4">Beta-N-acetylhexosaminidase</fullName>
        <ecNumber evidence="4">3.2.1.52</ecNumber>
    </submittedName>
</protein>
<dbReference type="PANTHER" id="PTHR30480">
    <property type="entry name" value="BETA-HEXOSAMINIDASE-RELATED"/>
    <property type="match status" value="1"/>
</dbReference>